<proteinExistence type="predicted"/>
<reference evidence="1 2" key="1">
    <citation type="journal article" date="2013" name="Genome Announc.">
        <title>Complete Genome Sequence of Wohlfahrtiimonas chitiniclastica Strain SH04, Isolated from Chrysomya megacephala Collected from Pudong International Airport in China.</title>
        <authorList>
            <person name="Cao X.M."/>
            <person name="Chen T."/>
            <person name="Xu L.Z."/>
            <person name="Yao L.S."/>
            <person name="Qi J."/>
            <person name="Zhang X.L."/>
            <person name="Yan Q.L."/>
            <person name="Deng Y.H."/>
            <person name="Guo T.Y."/>
            <person name="Wang J."/>
            <person name="Hu K.X."/>
            <person name="Xu B.L."/>
        </authorList>
    </citation>
    <scope>NUCLEOTIDE SEQUENCE [LARGE SCALE GENOMIC DNA]</scope>
    <source>
        <strain evidence="1 2">SH04</strain>
    </source>
</reference>
<dbReference type="HOGENOM" id="CLU_1004536_0_0_6"/>
<dbReference type="RefSeq" id="WP_008316355.1">
    <property type="nucleotide sequence ID" value="NZ_KB372782.1"/>
</dbReference>
<dbReference type="Proteomes" id="UP000011617">
    <property type="component" value="Unassembled WGS sequence"/>
</dbReference>
<comment type="caution">
    <text evidence="1">The sequence shown here is derived from an EMBL/GenBank/DDBJ whole genome shotgun (WGS) entry which is preliminary data.</text>
</comment>
<evidence type="ECO:0000313" key="1">
    <source>
        <dbReference type="EMBL" id="ELV07717.1"/>
    </source>
</evidence>
<evidence type="ECO:0000313" key="2">
    <source>
        <dbReference type="Proteomes" id="UP000011617"/>
    </source>
</evidence>
<organism evidence="1 2">
    <name type="scientific">Wohlfahrtiimonas chitiniclastica SH04</name>
    <dbReference type="NCBI Taxonomy" id="1261130"/>
    <lineage>
        <taxon>Bacteria</taxon>
        <taxon>Pseudomonadati</taxon>
        <taxon>Pseudomonadota</taxon>
        <taxon>Gammaproteobacteria</taxon>
        <taxon>Cardiobacteriales</taxon>
        <taxon>Ignatzschineriaceae</taxon>
        <taxon>Wohlfahrtiimonas</taxon>
    </lineage>
</organism>
<dbReference type="PATRIC" id="fig|1261130.3.peg.1556"/>
<name>L8XUY0_9GAMM</name>
<keyword evidence="2" id="KW-1185">Reference proteome</keyword>
<sequence>MSKLADLKKWFTVPEAIEKIKMTIDQAITASDLYQIAIQNQITLSVILPDIYDFDPIFHVLACDDHIEQFKKIKEKAESNLTLDELNLKECMSKFDEKYYRSYGDYYQPNMIWHIRNGEVKPSKILSALHHSALFSQALSLSSYAYIQSPDKSIIVRLDLDELPPLVVETFQPIIEREELEKFIQFLKQPHHEAFSQEDQTEKPIRANQYNNLVALIGFLLKHRDLIPTRLDDHTVIVDKLLTAFDTHTYEIYGRETLTKVIKDALRLIEERNESKK</sequence>
<protein>
    <submittedName>
        <fullName evidence="1">Uncharacterized protein</fullName>
    </submittedName>
</protein>
<dbReference type="OrthoDB" id="6466965at2"/>
<gene>
    <name evidence="1" type="ORF">F387_01523</name>
</gene>
<dbReference type="EMBL" id="AOBV01000009">
    <property type="protein sequence ID" value="ELV07717.1"/>
    <property type="molecule type" value="Genomic_DNA"/>
</dbReference>
<dbReference type="AlphaFoldDB" id="L8XUY0"/>
<accession>L8XUY0</accession>